<evidence type="ECO:0000313" key="2">
    <source>
        <dbReference type="EMBL" id="EFZ36852.1"/>
    </source>
</evidence>
<dbReference type="RefSeq" id="WP_004369938.1">
    <property type="nucleotide sequence ID" value="NZ_GL833119.1"/>
</dbReference>
<dbReference type="HOGENOM" id="CLU_146038_0_0_10"/>
<comment type="caution">
    <text evidence="2">The sequence shown here is derived from an EMBL/GenBank/DDBJ whole genome shotgun (WGS) entry which is preliminary data.</text>
</comment>
<dbReference type="AlphaFoldDB" id="E7RRG4"/>
<gene>
    <name evidence="2" type="ORF">HMPREF0663_11765</name>
</gene>
<dbReference type="PROSITE" id="PS51257">
    <property type="entry name" value="PROKAR_LIPOPROTEIN"/>
    <property type="match status" value="1"/>
</dbReference>
<dbReference type="InterPro" id="IPR024311">
    <property type="entry name" value="Lipocalin-like"/>
</dbReference>
<accession>E7RRG4</accession>
<reference evidence="2" key="1">
    <citation type="submission" date="2011-01" db="EMBL/GenBank/DDBJ databases">
        <authorList>
            <person name="Muzny D."/>
            <person name="Qin X."/>
            <person name="Buhay C."/>
            <person name="Dugan-Rocha S."/>
            <person name="Ding Y."/>
            <person name="Chen G."/>
            <person name="Hawes A."/>
            <person name="Holder M."/>
            <person name="Jhangiani S."/>
            <person name="Johnson A."/>
            <person name="Khan Z."/>
            <person name="Li Z."/>
            <person name="Liu W."/>
            <person name="Liu X."/>
            <person name="Perez L."/>
            <person name="Shen H."/>
            <person name="Wang Q."/>
            <person name="Watt J."/>
            <person name="Xi L."/>
            <person name="Xin Y."/>
            <person name="Zhou J."/>
            <person name="Deng J."/>
            <person name="Jiang H."/>
            <person name="Liu Y."/>
            <person name="Qu J."/>
            <person name="Song X.-Z."/>
            <person name="Zhang L."/>
            <person name="Villasana D."/>
            <person name="Johnson A."/>
            <person name="Liu J."/>
            <person name="Liyanage D."/>
            <person name="Lorensuhewa L."/>
            <person name="Robinson T."/>
            <person name="Song A."/>
            <person name="Song B.-B."/>
            <person name="Dinh H."/>
            <person name="Thornton R."/>
            <person name="Coyle M."/>
            <person name="Francisco L."/>
            <person name="Jackson L."/>
            <person name="Javaid M."/>
            <person name="Korchina V."/>
            <person name="Kovar C."/>
            <person name="Mata R."/>
            <person name="Mathew T."/>
            <person name="Ngo R."/>
            <person name="Nguyen L."/>
            <person name="Nguyen N."/>
            <person name="Okwuonu G."/>
            <person name="Ongeri F."/>
            <person name="Pham C."/>
            <person name="Simmons D."/>
            <person name="Wilczek-Boney K."/>
            <person name="Hale W."/>
            <person name="Jakkamsetti A."/>
            <person name="Pham P."/>
            <person name="Ruth R."/>
            <person name="San Lucas F."/>
            <person name="Warren J."/>
            <person name="Zhang J."/>
            <person name="Zhao Z."/>
            <person name="Zhou C."/>
            <person name="Zhu D."/>
            <person name="Lee S."/>
            <person name="Bess C."/>
            <person name="Blankenburg K."/>
            <person name="Forbes L."/>
            <person name="Fu Q."/>
            <person name="Gubbala S."/>
            <person name="Hirani K."/>
            <person name="Jayaseelan J.C."/>
            <person name="Lara F."/>
            <person name="Munidasa M."/>
            <person name="Palculict T."/>
            <person name="Patil S."/>
            <person name="Pu L.-L."/>
            <person name="Saada N."/>
            <person name="Tang L."/>
            <person name="Weissenberger G."/>
            <person name="Zhu Y."/>
            <person name="Hemphill L."/>
            <person name="Shang Y."/>
            <person name="Youmans B."/>
            <person name="Ayvaz T."/>
            <person name="Ross M."/>
            <person name="Santibanez J."/>
            <person name="Aqrawi P."/>
            <person name="Gross S."/>
            <person name="Joshi V."/>
            <person name="Fowler G."/>
            <person name="Nazareth L."/>
            <person name="Reid J."/>
            <person name="Worley K."/>
            <person name="Petrosino J."/>
            <person name="Highlander S."/>
            <person name="Gibbs R."/>
        </authorList>
    </citation>
    <scope>NUCLEOTIDE SEQUENCE [LARGE SCALE GENOMIC DNA]</scope>
    <source>
        <strain evidence="2">ATCC 33269</strain>
    </source>
</reference>
<evidence type="ECO:0000313" key="3">
    <source>
        <dbReference type="Proteomes" id="UP000005580"/>
    </source>
</evidence>
<sequence length="153" mass="17684">MKYTEKNFIVAAVFAAMFASCTIETSRNGKLDGFWHLVRIDTLDTGKSRDLSRQRIFWGVQYKLINVKDADRNEQGYYLRFERVKDSLFVHTPYANHLHQDQGADGGDIPIDDAKLLAPFGINRLEEHFKTEALDGSKMILKSSRLRLYFDSF</sequence>
<dbReference type="Proteomes" id="UP000005580">
    <property type="component" value="Unassembled WGS sequence"/>
</dbReference>
<proteinExistence type="predicted"/>
<feature type="domain" description="Lipocalin-like" evidence="1">
    <location>
        <begin position="18"/>
        <end position="153"/>
    </location>
</feature>
<organism evidence="2 3">
    <name type="scientific">Hoylesella oralis ATCC 33269</name>
    <dbReference type="NCBI Taxonomy" id="873533"/>
    <lineage>
        <taxon>Bacteria</taxon>
        <taxon>Pseudomonadati</taxon>
        <taxon>Bacteroidota</taxon>
        <taxon>Bacteroidia</taxon>
        <taxon>Bacteroidales</taxon>
        <taxon>Prevotellaceae</taxon>
        <taxon>Hoylesella</taxon>
    </lineage>
</organism>
<keyword evidence="3" id="KW-1185">Reference proteome</keyword>
<dbReference type="eggNOG" id="ENOG5033DA0">
    <property type="taxonomic scope" value="Bacteria"/>
</dbReference>
<dbReference type="Pfam" id="PF16585">
    <property type="entry name" value="Lipocalin_8"/>
    <property type="match status" value="1"/>
</dbReference>
<dbReference type="Gene3D" id="2.40.128.280">
    <property type="match status" value="1"/>
</dbReference>
<evidence type="ECO:0000259" key="1">
    <source>
        <dbReference type="Pfam" id="PF16585"/>
    </source>
</evidence>
<dbReference type="EMBL" id="AEPE02000005">
    <property type="protein sequence ID" value="EFZ36852.1"/>
    <property type="molecule type" value="Genomic_DNA"/>
</dbReference>
<protein>
    <recommendedName>
        <fullName evidence="1">Lipocalin-like domain-containing protein</fullName>
    </recommendedName>
</protein>
<name>E7RRG4_9BACT</name>